<dbReference type="Proteomes" id="UP001499878">
    <property type="component" value="Unassembled WGS sequence"/>
</dbReference>
<evidence type="ECO:0000313" key="2">
    <source>
        <dbReference type="Proteomes" id="UP001499878"/>
    </source>
</evidence>
<gene>
    <name evidence="1" type="ORF">GCM10023323_11120</name>
</gene>
<proteinExistence type="predicted"/>
<keyword evidence="2" id="KW-1185">Reference proteome</keyword>
<comment type="caution">
    <text evidence="1">The sequence shown here is derived from an EMBL/GenBank/DDBJ whole genome shotgun (WGS) entry which is preliminary data.</text>
</comment>
<protein>
    <submittedName>
        <fullName evidence="1">Uncharacterized protein</fullName>
    </submittedName>
</protein>
<dbReference type="EMBL" id="BAABJR010000002">
    <property type="protein sequence ID" value="GAA5205110.1"/>
    <property type="molecule type" value="Genomic_DNA"/>
</dbReference>
<evidence type="ECO:0000313" key="1">
    <source>
        <dbReference type="EMBL" id="GAA5205110.1"/>
    </source>
</evidence>
<accession>A0ABP9SWA1</accession>
<sequence>MTPTTAQAGLDAVILDYNGVIGLQPTTGQWLRLARTALWSDDSLPAFQHAFWSARSEQRCLASARVGCRPWSGGALPHSTSAVPSVWTRADVGCSPLPSSLSAGAAATRALRRTIYDRDLRSEANEAPSPLPACP</sequence>
<name>A0ABP9SWA1_9ACTN</name>
<organism evidence="1 2">
    <name type="scientific">Streptomyces thinghirensis</name>
    <dbReference type="NCBI Taxonomy" id="551547"/>
    <lineage>
        <taxon>Bacteria</taxon>
        <taxon>Bacillati</taxon>
        <taxon>Actinomycetota</taxon>
        <taxon>Actinomycetes</taxon>
        <taxon>Kitasatosporales</taxon>
        <taxon>Streptomycetaceae</taxon>
        <taxon>Streptomyces</taxon>
    </lineage>
</organism>
<reference evidence="2" key="1">
    <citation type="journal article" date="2019" name="Int. J. Syst. Evol. Microbiol.">
        <title>The Global Catalogue of Microorganisms (GCM) 10K type strain sequencing project: providing services to taxonomists for standard genome sequencing and annotation.</title>
        <authorList>
            <consortium name="The Broad Institute Genomics Platform"/>
            <consortium name="The Broad Institute Genome Sequencing Center for Infectious Disease"/>
            <person name="Wu L."/>
            <person name="Ma J."/>
        </authorList>
    </citation>
    <scope>NUCLEOTIDE SEQUENCE [LARGE SCALE GENOMIC DNA]</scope>
    <source>
        <strain evidence="2">JCM 18306</strain>
    </source>
</reference>